<dbReference type="RefSeq" id="WP_211319848.1">
    <property type="nucleotide sequence ID" value="NZ_QGDQ01000051.1"/>
</dbReference>
<gene>
    <name evidence="2" type="ORF">BXY45_1518</name>
</gene>
<keyword evidence="1" id="KW-1133">Transmembrane helix</keyword>
<feature type="transmembrane region" description="Helical" evidence="1">
    <location>
        <begin position="244"/>
        <end position="275"/>
    </location>
</feature>
<evidence type="ECO:0000313" key="2">
    <source>
        <dbReference type="EMBL" id="PWJ45795.1"/>
    </source>
</evidence>
<dbReference type="Proteomes" id="UP000245469">
    <property type="component" value="Unassembled WGS sequence"/>
</dbReference>
<sequence length="400" mass="39183">MTAVVAGLVAALVSFAGPFAVVVQATRAAGLDPAHTASWVWAITLGSGISGLVLSWVTRMPVIVAWSTPGAALLIASLGGFAFSDAVGAFLVASVAACMLGATGWFGRLLTLVPGALMSALLAGVLLPFVIHGATAVTAQPLAAGAVVATFLVAKRWLERYAVPAALVVSALVAALTGSLQAAAFTGTGLQLVGLAEPVWTTPTFDLRALLGIALPLLLVTMAAQNAPGLTVLRTAGYTPPDRLLVGTVSAVSVLLTPFGGHATNLAAITAAIAAGPDAHPDPRRRYVAGLVCGGANLLAAAGAGWLVGAYSALPAPVVAALAAVALLPALAGALGAALAEGPATSTAALVTIAVTASGVVALGVGSAFWAILAGVATWLVLRPARTAGSARVVGASSTA</sequence>
<keyword evidence="1" id="KW-0812">Transmembrane</keyword>
<feature type="transmembrane region" description="Helical" evidence="1">
    <location>
        <begin position="64"/>
        <end position="83"/>
    </location>
</feature>
<feature type="transmembrane region" description="Helical" evidence="1">
    <location>
        <begin position="89"/>
        <end position="106"/>
    </location>
</feature>
<feature type="transmembrane region" description="Helical" evidence="1">
    <location>
        <begin position="137"/>
        <end position="154"/>
    </location>
</feature>
<comment type="caution">
    <text evidence="2">The sequence shown here is derived from an EMBL/GenBank/DDBJ whole genome shotgun (WGS) entry which is preliminary data.</text>
</comment>
<reference evidence="2 3" key="1">
    <citation type="submission" date="2018-03" db="EMBL/GenBank/DDBJ databases">
        <title>Genomic Encyclopedia of Archaeal and Bacterial Type Strains, Phase II (KMG-II): from individual species to whole genera.</title>
        <authorList>
            <person name="Goeker M."/>
        </authorList>
    </citation>
    <scope>NUCLEOTIDE SEQUENCE [LARGE SCALE GENOMIC DNA]</scope>
    <source>
        <strain evidence="2 3">DSM 44889</strain>
    </source>
</reference>
<feature type="transmembrane region" description="Helical" evidence="1">
    <location>
        <begin position="360"/>
        <end position="382"/>
    </location>
</feature>
<organism evidence="2 3">
    <name type="scientific">Quadrisphaera granulorum</name>
    <dbReference type="NCBI Taxonomy" id="317664"/>
    <lineage>
        <taxon>Bacteria</taxon>
        <taxon>Bacillati</taxon>
        <taxon>Actinomycetota</taxon>
        <taxon>Actinomycetes</taxon>
        <taxon>Kineosporiales</taxon>
        <taxon>Kineosporiaceae</taxon>
        <taxon>Quadrisphaera</taxon>
    </lineage>
</organism>
<feature type="transmembrane region" description="Helical" evidence="1">
    <location>
        <begin position="113"/>
        <end position="131"/>
    </location>
</feature>
<dbReference type="EMBL" id="QGDQ01000051">
    <property type="protein sequence ID" value="PWJ45795.1"/>
    <property type="molecule type" value="Genomic_DNA"/>
</dbReference>
<feature type="transmembrane region" description="Helical" evidence="1">
    <location>
        <begin position="318"/>
        <end position="340"/>
    </location>
</feature>
<dbReference type="PANTHER" id="PTHR30199:SF0">
    <property type="entry name" value="INNER MEMBRANE PROTEIN YDCO"/>
    <property type="match status" value="1"/>
</dbReference>
<feature type="transmembrane region" description="Helical" evidence="1">
    <location>
        <begin position="287"/>
        <end position="311"/>
    </location>
</feature>
<keyword evidence="1" id="KW-0472">Membrane</keyword>
<dbReference type="GO" id="GO:0005886">
    <property type="term" value="C:plasma membrane"/>
    <property type="evidence" value="ECO:0007669"/>
    <property type="project" value="TreeGrafter"/>
</dbReference>
<feature type="transmembrane region" description="Helical" evidence="1">
    <location>
        <begin position="38"/>
        <end position="57"/>
    </location>
</feature>
<feature type="transmembrane region" description="Helical" evidence="1">
    <location>
        <begin position="205"/>
        <end position="224"/>
    </location>
</feature>
<feature type="transmembrane region" description="Helical" evidence="1">
    <location>
        <begin position="161"/>
        <end position="185"/>
    </location>
</feature>
<dbReference type="InterPro" id="IPR004711">
    <property type="entry name" value="Benzoate_Transporter"/>
</dbReference>
<dbReference type="GO" id="GO:0042925">
    <property type="term" value="F:benzoate transmembrane transporter activity"/>
    <property type="evidence" value="ECO:0007669"/>
    <property type="project" value="InterPro"/>
</dbReference>
<dbReference type="Pfam" id="PF03594">
    <property type="entry name" value="BenE"/>
    <property type="match status" value="1"/>
</dbReference>
<keyword evidence="3" id="KW-1185">Reference proteome</keyword>
<name>A0A315ZJK2_9ACTN</name>
<dbReference type="NCBIfam" id="TIGR00843">
    <property type="entry name" value="benE"/>
    <property type="match status" value="1"/>
</dbReference>
<evidence type="ECO:0000313" key="3">
    <source>
        <dbReference type="Proteomes" id="UP000245469"/>
    </source>
</evidence>
<evidence type="ECO:0000256" key="1">
    <source>
        <dbReference type="SAM" id="Phobius"/>
    </source>
</evidence>
<dbReference type="PANTHER" id="PTHR30199">
    <property type="entry name" value="MFS FAMILY TRANSPORTER, PREDICTED SUBSTRATE BENZOATE"/>
    <property type="match status" value="1"/>
</dbReference>
<proteinExistence type="predicted"/>
<protein>
    <submittedName>
        <fullName evidence="2">Benzoate membrane transport protein</fullName>
    </submittedName>
</protein>
<accession>A0A315ZJK2</accession>
<dbReference type="AlphaFoldDB" id="A0A315ZJK2"/>